<dbReference type="GO" id="GO:1902600">
    <property type="term" value="P:proton transmembrane transport"/>
    <property type="evidence" value="ECO:0007669"/>
    <property type="project" value="InterPro"/>
</dbReference>
<keyword evidence="5" id="KW-0633">Potassium transport</keyword>
<accession>A0A974SK13</accession>
<evidence type="ECO:0000256" key="9">
    <source>
        <dbReference type="ARBA" id="ARBA00023065"/>
    </source>
</evidence>
<evidence type="ECO:0000313" key="13">
    <source>
        <dbReference type="EMBL" id="QRG07794.1"/>
    </source>
</evidence>
<dbReference type="AlphaFoldDB" id="A0A974SK13"/>
<evidence type="ECO:0000256" key="1">
    <source>
        <dbReference type="ARBA" id="ARBA00004127"/>
    </source>
</evidence>
<feature type="transmembrane region" description="Helical" evidence="11">
    <location>
        <begin position="64"/>
        <end position="83"/>
    </location>
</feature>
<dbReference type="GO" id="GO:0015297">
    <property type="term" value="F:antiporter activity"/>
    <property type="evidence" value="ECO:0007669"/>
    <property type="project" value="UniProtKB-KW"/>
</dbReference>
<dbReference type="KEGG" id="xdi:EZH22_05290"/>
<dbReference type="GO" id="GO:0006813">
    <property type="term" value="P:potassium ion transport"/>
    <property type="evidence" value="ECO:0007669"/>
    <property type="project" value="UniProtKB-KW"/>
</dbReference>
<dbReference type="Gene3D" id="3.40.50.720">
    <property type="entry name" value="NAD(P)-binding Rossmann-like Domain"/>
    <property type="match status" value="1"/>
</dbReference>
<evidence type="ECO:0000256" key="7">
    <source>
        <dbReference type="ARBA" id="ARBA00022958"/>
    </source>
</evidence>
<evidence type="ECO:0000256" key="6">
    <source>
        <dbReference type="ARBA" id="ARBA00022692"/>
    </source>
</evidence>
<keyword evidence="14" id="KW-1185">Reference proteome</keyword>
<dbReference type="FunFam" id="3.40.50.720:FF:000036">
    <property type="entry name" value="Glutathione-regulated potassium-efflux system protein KefB"/>
    <property type="match status" value="1"/>
</dbReference>
<dbReference type="PANTHER" id="PTHR46157">
    <property type="entry name" value="K(+) EFFLUX ANTIPORTER 3, CHLOROPLASTIC"/>
    <property type="match status" value="1"/>
</dbReference>
<dbReference type="PANTHER" id="PTHR46157:SF8">
    <property type="entry name" value="GLUTATHIONE-REGULATED POTASSIUM-EFFLUX SYSTEM PROTEIN"/>
    <property type="match status" value="1"/>
</dbReference>
<evidence type="ECO:0000256" key="10">
    <source>
        <dbReference type="ARBA" id="ARBA00023136"/>
    </source>
</evidence>
<dbReference type="GO" id="GO:0008324">
    <property type="term" value="F:monoatomic cation transmembrane transporter activity"/>
    <property type="evidence" value="ECO:0007669"/>
    <property type="project" value="InterPro"/>
</dbReference>
<dbReference type="Pfam" id="PF00999">
    <property type="entry name" value="Na_H_Exchanger"/>
    <property type="match status" value="1"/>
</dbReference>
<dbReference type="InterPro" id="IPR038770">
    <property type="entry name" value="Na+/solute_symporter_sf"/>
</dbReference>
<evidence type="ECO:0000256" key="3">
    <source>
        <dbReference type="ARBA" id="ARBA00022448"/>
    </source>
</evidence>
<feature type="transmembrane region" description="Helical" evidence="11">
    <location>
        <begin position="40"/>
        <end position="58"/>
    </location>
</feature>
<feature type="transmembrane region" description="Helical" evidence="11">
    <location>
        <begin position="15"/>
        <end position="33"/>
    </location>
</feature>
<evidence type="ECO:0000256" key="2">
    <source>
        <dbReference type="ARBA" id="ARBA00005551"/>
    </source>
</evidence>
<keyword evidence="7" id="KW-0630">Potassium</keyword>
<feature type="transmembrane region" description="Helical" evidence="11">
    <location>
        <begin position="338"/>
        <end position="360"/>
    </location>
</feature>
<keyword evidence="9" id="KW-0406">Ion transport</keyword>
<feature type="transmembrane region" description="Helical" evidence="11">
    <location>
        <begin position="278"/>
        <end position="297"/>
    </location>
</feature>
<evidence type="ECO:0000256" key="11">
    <source>
        <dbReference type="SAM" id="Phobius"/>
    </source>
</evidence>
<organism evidence="13 14">
    <name type="scientific">Xanthobacter dioxanivorans</name>
    <dbReference type="NCBI Taxonomy" id="2528964"/>
    <lineage>
        <taxon>Bacteria</taxon>
        <taxon>Pseudomonadati</taxon>
        <taxon>Pseudomonadota</taxon>
        <taxon>Alphaproteobacteria</taxon>
        <taxon>Hyphomicrobiales</taxon>
        <taxon>Xanthobacteraceae</taxon>
        <taxon>Xanthobacter</taxon>
    </lineage>
</organism>
<feature type="transmembrane region" description="Helical" evidence="11">
    <location>
        <begin position="303"/>
        <end position="326"/>
    </location>
</feature>
<dbReference type="SUPFAM" id="SSF51735">
    <property type="entry name" value="NAD(P)-binding Rossmann-fold domains"/>
    <property type="match status" value="1"/>
</dbReference>
<comment type="similarity">
    <text evidence="2">Belongs to the monovalent cation:proton antiporter 2 (CPA2) transporter (TC 2.A.37) family.</text>
</comment>
<keyword evidence="3" id="KW-0813">Transport</keyword>
<dbReference type="EMBL" id="CP063362">
    <property type="protein sequence ID" value="QRG07794.1"/>
    <property type="molecule type" value="Genomic_DNA"/>
</dbReference>
<evidence type="ECO:0000256" key="5">
    <source>
        <dbReference type="ARBA" id="ARBA00022538"/>
    </source>
</evidence>
<keyword evidence="10 11" id="KW-0472">Membrane</keyword>
<keyword evidence="8 11" id="KW-1133">Transmembrane helix</keyword>
<evidence type="ECO:0000259" key="12">
    <source>
        <dbReference type="PROSITE" id="PS51201"/>
    </source>
</evidence>
<keyword evidence="4" id="KW-0050">Antiport</keyword>
<dbReference type="InterPro" id="IPR006153">
    <property type="entry name" value="Cation/H_exchanger_TM"/>
</dbReference>
<reference evidence="13 14" key="1">
    <citation type="submission" date="2020-10" db="EMBL/GenBank/DDBJ databases">
        <title>Degradation of 1,4-Dioxane by Xanthobacter sp. YN2, via a Novel Group-2 Soluble Di-Iron Monooxygenase.</title>
        <authorList>
            <person name="Ma F."/>
            <person name="Wang Y."/>
            <person name="Yang J."/>
            <person name="Guo H."/>
            <person name="Su D."/>
            <person name="Yu L."/>
        </authorList>
    </citation>
    <scope>NUCLEOTIDE SEQUENCE [LARGE SCALE GENOMIC DNA]</scope>
    <source>
        <strain evidence="13 14">YN2</strain>
    </source>
</reference>
<comment type="subcellular location">
    <subcellularLocation>
        <location evidence="1">Endomembrane system</location>
        <topology evidence="1">Multi-pass membrane protein</topology>
    </subcellularLocation>
</comment>
<dbReference type="InterPro" id="IPR004771">
    <property type="entry name" value="K/H_exchanger"/>
</dbReference>
<dbReference type="GO" id="GO:0012505">
    <property type="term" value="C:endomembrane system"/>
    <property type="evidence" value="ECO:0007669"/>
    <property type="project" value="UniProtKB-SubCell"/>
</dbReference>
<keyword evidence="6 11" id="KW-0812">Transmembrane</keyword>
<dbReference type="GO" id="GO:0005886">
    <property type="term" value="C:plasma membrane"/>
    <property type="evidence" value="ECO:0007669"/>
    <property type="project" value="TreeGrafter"/>
</dbReference>
<feature type="transmembrane region" description="Helical" evidence="11">
    <location>
        <begin position="95"/>
        <end position="116"/>
    </location>
</feature>
<dbReference type="Pfam" id="PF02254">
    <property type="entry name" value="TrkA_N"/>
    <property type="match status" value="1"/>
</dbReference>
<name>A0A974SK13_9HYPH</name>
<dbReference type="InterPro" id="IPR003148">
    <property type="entry name" value="RCK_N"/>
</dbReference>
<dbReference type="NCBIfam" id="TIGR00932">
    <property type="entry name" value="2a37"/>
    <property type="match status" value="1"/>
</dbReference>
<feature type="transmembrane region" description="Helical" evidence="11">
    <location>
        <begin position="155"/>
        <end position="178"/>
    </location>
</feature>
<feature type="transmembrane region" description="Helical" evidence="11">
    <location>
        <begin position="366"/>
        <end position="386"/>
    </location>
</feature>
<evidence type="ECO:0000256" key="8">
    <source>
        <dbReference type="ARBA" id="ARBA00022989"/>
    </source>
</evidence>
<feature type="domain" description="RCK N-terminal" evidence="12">
    <location>
        <begin position="407"/>
        <end position="523"/>
    </location>
</feature>
<feature type="transmembrane region" description="Helical" evidence="11">
    <location>
        <begin position="122"/>
        <end position="143"/>
    </location>
</feature>
<evidence type="ECO:0000313" key="14">
    <source>
        <dbReference type="Proteomes" id="UP000596427"/>
    </source>
</evidence>
<dbReference type="Gene3D" id="1.20.1530.20">
    <property type="match status" value="1"/>
</dbReference>
<protein>
    <submittedName>
        <fullName evidence="13">Cation:proton antiporter</fullName>
    </submittedName>
</protein>
<dbReference type="Proteomes" id="UP000596427">
    <property type="component" value="Chromosome"/>
</dbReference>
<gene>
    <name evidence="13" type="ORF">EZH22_05290</name>
</gene>
<dbReference type="InterPro" id="IPR036291">
    <property type="entry name" value="NAD(P)-bd_dom_sf"/>
</dbReference>
<sequence length="617" mass="64444">MLERGAVAEPSNLELVQIVAVLGAGVIVAPLFKRAGFGSVLGYLAAGLAIGPFGLKVVAAPEAVLHFAELGVVMFLFVIGLEMRPARLWGLRRDIFGLGATQVLTCGALLTGLGMLAGLAPATAFIAAMGFVLSSTAAIMQILDEAGETATPPGQRAVSILLLEDLAIVPLLALVAVLAPATGQNLRADWVSLAIAAGAVAIVVAAGRWLLNPLFALLSAVRAREIMTAAALTVVLGTALLMQVAGLSMAMGAFLAGVLLSGSTFRHQLEADIEPFRGLLLGLFFMAVGMSLNLDVVMQQWGLVALAVVGYMVVKAAGILAVALLFGAGRREAIYRAALFAQGGEFAFVLYAAAAAVGIFDARISAVMSSTVILSMVLTPLTVMAARRLLPAEKPDLDGLEAPDGLSGSVLLVGFGRFGQVVSQAFLARALDVTIIDNDPGMIRSAARFGFKIYYGDGTNLDVLHASGAGSARAIAICVDDRAAANKIVTLAKETFPQAGLLVRAYDRGHALELVNQKVDFQMRETLESAFAFGQNALEFLGLAPAEAEETIADIRRRDAERFCLEQTSGLYAGLDLIHSNAPTPEPFTRPRQAATPLNTEAGVLAGEALRREPSPT</sequence>
<proteinExistence type="inferred from homology"/>
<dbReference type="PROSITE" id="PS51201">
    <property type="entry name" value="RCK_N"/>
    <property type="match status" value="1"/>
</dbReference>
<evidence type="ECO:0000256" key="4">
    <source>
        <dbReference type="ARBA" id="ARBA00022449"/>
    </source>
</evidence>
<feature type="transmembrane region" description="Helical" evidence="11">
    <location>
        <begin position="190"/>
        <end position="211"/>
    </location>
</feature>